<reference evidence="3 4" key="1">
    <citation type="submission" date="2017-12" db="EMBL/GenBank/DDBJ databases">
        <title>Sequencing, de novo assembly and annotation of complete genome of a new Thraustochytrid species, strain FCC1311.</title>
        <authorList>
            <person name="Sedici K."/>
            <person name="Godart F."/>
            <person name="Aiese Cigliano R."/>
            <person name="Sanseverino W."/>
            <person name="Barakat M."/>
            <person name="Ortet P."/>
            <person name="Marechal E."/>
            <person name="Cagnac O."/>
            <person name="Amato A."/>
        </authorList>
    </citation>
    <scope>NUCLEOTIDE SEQUENCE [LARGE SCALE GENOMIC DNA]</scope>
</reference>
<feature type="domain" description="CULT" evidence="2">
    <location>
        <begin position="18"/>
        <end position="129"/>
    </location>
</feature>
<accession>A0A2R5G2W3</accession>
<dbReference type="EMBL" id="BEYU01000003">
    <property type="protein sequence ID" value="GBG24068.1"/>
    <property type="molecule type" value="Genomic_DNA"/>
</dbReference>
<feature type="compositionally biased region" description="Basic and acidic residues" evidence="1">
    <location>
        <begin position="134"/>
        <end position="157"/>
    </location>
</feature>
<keyword evidence="4" id="KW-1185">Reference proteome</keyword>
<evidence type="ECO:0000313" key="3">
    <source>
        <dbReference type="EMBL" id="GBG24068.1"/>
    </source>
</evidence>
<evidence type="ECO:0000256" key="1">
    <source>
        <dbReference type="SAM" id="MobiDB-lite"/>
    </source>
</evidence>
<evidence type="ECO:0000313" key="4">
    <source>
        <dbReference type="Proteomes" id="UP000241890"/>
    </source>
</evidence>
<gene>
    <name evidence="3" type="ORF">FCC1311_002862</name>
</gene>
<proteinExistence type="predicted"/>
<sequence>MYTRDHNGNLLEADEDRGERIRCRACGAALSELDDVVDLTTKDLVHTVVHGELPVHAFVNPEGSKFEVATVRDASVTATGPWSSDATFFHNYEWKVIRCSRCGMQVGWWYRVDPQGACAAAHPNLDHHHHHHEHEHDHDHHGHMSHDHEQDHHHQRDPPQTSGTESKPPTQTAKALAQEESRRASISNSHEDSANIQWVLESLENVCLEKDLGDHVLEWCYEKAAQVRKKATDAVVQILGTQQSLFQGRLSEAPAHELGGKPRPYFPIQLTRGSSCNFDEDHQNSAQIHLMCCDSFPATRHTVDSFQRKHMRIEQARSRRPCTFELYVCVPRICLVPPFAILRHQISTKASGNSMTRSSPPAVESTASAQQGKIAHEFSKAMAKACPLRNFYGLIREHIIVDGAQDALWMKDLKFAL</sequence>
<evidence type="ECO:0000259" key="2">
    <source>
        <dbReference type="PROSITE" id="PS51788"/>
    </source>
</evidence>
<comment type="caution">
    <text evidence="3">The sequence shown here is derived from an EMBL/GenBank/DDBJ whole genome shotgun (WGS) entry which is preliminary data.</text>
</comment>
<protein>
    <submittedName>
        <fullName evidence="3">Protein cereblon</fullName>
    </submittedName>
</protein>
<dbReference type="InParanoid" id="A0A2R5G2W3"/>
<feature type="compositionally biased region" description="Basic and acidic residues" evidence="1">
    <location>
        <begin position="177"/>
        <end position="191"/>
    </location>
</feature>
<dbReference type="Gene3D" id="2.170.150.20">
    <property type="entry name" value="Peptide methionine sulfoxide reductase"/>
    <property type="match status" value="1"/>
</dbReference>
<name>A0A2R5G2W3_9STRA</name>
<organism evidence="3 4">
    <name type="scientific">Hondaea fermentalgiana</name>
    <dbReference type="NCBI Taxonomy" id="2315210"/>
    <lineage>
        <taxon>Eukaryota</taxon>
        <taxon>Sar</taxon>
        <taxon>Stramenopiles</taxon>
        <taxon>Bigyra</taxon>
        <taxon>Labyrinthulomycetes</taxon>
        <taxon>Thraustochytrida</taxon>
        <taxon>Thraustochytriidae</taxon>
        <taxon>Hondaea</taxon>
    </lineage>
</organism>
<dbReference type="AlphaFoldDB" id="A0A2R5G2W3"/>
<dbReference type="OrthoDB" id="5778218at2759"/>
<dbReference type="InterPro" id="IPR034750">
    <property type="entry name" value="CULT"/>
</dbReference>
<dbReference type="PROSITE" id="PS51788">
    <property type="entry name" value="CULT"/>
    <property type="match status" value="1"/>
</dbReference>
<feature type="compositionally biased region" description="Polar residues" evidence="1">
    <location>
        <begin position="158"/>
        <end position="173"/>
    </location>
</feature>
<dbReference type="CDD" id="cd15777">
    <property type="entry name" value="CRBN_C_like"/>
    <property type="match status" value="1"/>
</dbReference>
<feature type="region of interest" description="Disordered" evidence="1">
    <location>
        <begin position="127"/>
        <end position="191"/>
    </location>
</feature>
<dbReference type="Proteomes" id="UP000241890">
    <property type="component" value="Unassembled WGS sequence"/>
</dbReference>